<comment type="caution">
    <text evidence="1">The sequence shown here is derived from an EMBL/GenBank/DDBJ whole genome shotgun (WGS) entry which is preliminary data.</text>
</comment>
<dbReference type="Pfam" id="PF04883">
    <property type="entry name" value="HK97-gp10_like"/>
    <property type="match status" value="1"/>
</dbReference>
<dbReference type="OrthoDB" id="8613246at2"/>
<name>A0A4Q7NC99_9BURK</name>
<dbReference type="AlphaFoldDB" id="A0A4Q7NC99"/>
<organism evidence="1 2">
    <name type="scientific">Pigmentiphaga kullae</name>
    <dbReference type="NCBI Taxonomy" id="151784"/>
    <lineage>
        <taxon>Bacteria</taxon>
        <taxon>Pseudomonadati</taxon>
        <taxon>Pseudomonadota</taxon>
        <taxon>Betaproteobacteria</taxon>
        <taxon>Burkholderiales</taxon>
        <taxon>Alcaligenaceae</taxon>
        <taxon>Pigmentiphaga</taxon>
    </lineage>
</organism>
<evidence type="ECO:0000313" key="2">
    <source>
        <dbReference type="Proteomes" id="UP000292445"/>
    </source>
</evidence>
<dbReference type="InterPro" id="IPR010064">
    <property type="entry name" value="HK97-gp10_tail"/>
</dbReference>
<dbReference type="EMBL" id="SGXC01000002">
    <property type="protein sequence ID" value="RZS80651.1"/>
    <property type="molecule type" value="Genomic_DNA"/>
</dbReference>
<proteinExistence type="predicted"/>
<protein>
    <submittedName>
        <fullName evidence="1">Uncharacterized protein</fullName>
    </submittedName>
</protein>
<evidence type="ECO:0000313" key="1">
    <source>
        <dbReference type="EMBL" id="RZS80651.1"/>
    </source>
</evidence>
<gene>
    <name evidence="1" type="ORF">EV675_3263</name>
</gene>
<sequence>MTSDWQLDGDLMSAIEQLEIGLHDRVAKSAAWAGATVFYGEAQTLAPIYTGPSRQGIKPGQLRDSIYRVHSANLSVNGSQVYEISWNAGKAPHGHLIEYGHWRTNLLVRGRDGLWRATTTQLDVPVWVPPHSFIRRAADAVPRVIEAMQSRSRERVQQLLADLAAGRVVTSSEDSDGS</sequence>
<keyword evidence="2" id="KW-1185">Reference proteome</keyword>
<reference evidence="1 2" key="1">
    <citation type="submission" date="2019-02" db="EMBL/GenBank/DDBJ databases">
        <title>Genomic Encyclopedia of Type Strains, Phase IV (KMG-IV): sequencing the most valuable type-strain genomes for metagenomic binning, comparative biology and taxonomic classification.</title>
        <authorList>
            <person name="Goeker M."/>
        </authorList>
    </citation>
    <scope>NUCLEOTIDE SEQUENCE [LARGE SCALE GENOMIC DNA]</scope>
    <source>
        <strain evidence="1 2">K24</strain>
    </source>
</reference>
<accession>A0A4Q7NC99</accession>
<dbReference type="Proteomes" id="UP000292445">
    <property type="component" value="Unassembled WGS sequence"/>
</dbReference>
<dbReference type="RefSeq" id="WP_130358292.1">
    <property type="nucleotide sequence ID" value="NZ_SGXC01000002.1"/>
</dbReference>